<dbReference type="Proteomes" id="UP000277007">
    <property type="component" value="Unassembled WGS sequence"/>
</dbReference>
<dbReference type="Gene3D" id="3.90.1340.10">
    <property type="entry name" value="Phage tail collar domain"/>
    <property type="match status" value="1"/>
</dbReference>
<protein>
    <submittedName>
        <fullName evidence="2">Phage tail protein</fullName>
    </submittedName>
</protein>
<comment type="caution">
    <text evidence="2">The sequence shown here is derived from an EMBL/GenBank/DDBJ whole genome shotgun (WGS) entry which is preliminary data.</text>
</comment>
<dbReference type="InterPro" id="IPR037053">
    <property type="entry name" value="Phage_tail_collar_dom_sf"/>
</dbReference>
<sequence length="186" mass="19057">MVDSVLGEIRPFAGNYAPEGWALCDGRLLKVMDYQALFSLIGTTYGGDGTTTFAVPDLRGRLPVGQGQGAGLTNRTVGQSGGASMVQLSTANMPSHTHSFSVSGNTGTTNTPASGTALAVPAPQAGGTMVAYVSPTATPAPTLQTFDDASIASATGGNQAHYNVMPYIAINYIIAITGLYPSRPNQ</sequence>
<dbReference type="RefSeq" id="WP_126620324.1">
    <property type="nucleotide sequence ID" value="NZ_JBHUCY010000076.1"/>
</dbReference>
<name>A0A3S0HTU5_9PROT</name>
<dbReference type="Pfam" id="PF07484">
    <property type="entry name" value="Collar"/>
    <property type="match status" value="1"/>
</dbReference>
<gene>
    <name evidence="2" type="ORF">EJ903_24190</name>
</gene>
<evidence type="ECO:0000313" key="2">
    <source>
        <dbReference type="EMBL" id="RTR14187.1"/>
    </source>
</evidence>
<keyword evidence="3" id="KW-1185">Reference proteome</keyword>
<feature type="domain" description="Phage tail collar" evidence="1">
    <location>
        <begin position="7"/>
        <end position="63"/>
    </location>
</feature>
<dbReference type="OrthoDB" id="9810174at2"/>
<dbReference type="InterPro" id="IPR011083">
    <property type="entry name" value="Phage_tail_collar_dom"/>
</dbReference>
<dbReference type="SUPFAM" id="SSF88874">
    <property type="entry name" value="Receptor-binding domain of short tail fibre protein gp12"/>
    <property type="match status" value="1"/>
</dbReference>
<evidence type="ECO:0000313" key="3">
    <source>
        <dbReference type="Proteomes" id="UP000277007"/>
    </source>
</evidence>
<reference evidence="2 3" key="1">
    <citation type="submission" date="2018-12" db="EMBL/GenBank/DDBJ databases">
        <authorList>
            <person name="Yang Y."/>
        </authorList>
    </citation>
    <scope>NUCLEOTIDE SEQUENCE [LARGE SCALE GENOMIC DNA]</scope>
    <source>
        <strain evidence="2 3">L-25-5w-1</strain>
    </source>
</reference>
<proteinExistence type="predicted"/>
<evidence type="ECO:0000259" key="1">
    <source>
        <dbReference type="Pfam" id="PF07484"/>
    </source>
</evidence>
<accession>A0A3S0HTU5</accession>
<dbReference type="AlphaFoldDB" id="A0A3S0HTU5"/>
<organism evidence="2 3">
    <name type="scientific">Azospirillum griseum</name>
    <dbReference type="NCBI Taxonomy" id="2496639"/>
    <lineage>
        <taxon>Bacteria</taxon>
        <taxon>Pseudomonadati</taxon>
        <taxon>Pseudomonadota</taxon>
        <taxon>Alphaproteobacteria</taxon>
        <taxon>Rhodospirillales</taxon>
        <taxon>Azospirillaceae</taxon>
        <taxon>Azospirillum</taxon>
    </lineage>
</organism>
<dbReference type="EMBL" id="RXMA01000041">
    <property type="protein sequence ID" value="RTR14187.1"/>
    <property type="molecule type" value="Genomic_DNA"/>
</dbReference>